<dbReference type="EMBL" id="HACG01051688">
    <property type="protein sequence ID" value="CEK98559.1"/>
    <property type="molecule type" value="Transcribed_RNA"/>
</dbReference>
<sequence length="71" mass="7780">VKERSGFDFLQVHIKPVDIPALRPATVVYVEEAINGIINVINPAVVTEGSDGNIYLTRYNVTHEPGLKFGS</sequence>
<dbReference type="AlphaFoldDB" id="A0A0B7BZC9"/>
<organism evidence="1">
    <name type="scientific">Arion vulgaris</name>
    <dbReference type="NCBI Taxonomy" id="1028688"/>
    <lineage>
        <taxon>Eukaryota</taxon>
        <taxon>Metazoa</taxon>
        <taxon>Spiralia</taxon>
        <taxon>Lophotrochozoa</taxon>
        <taxon>Mollusca</taxon>
        <taxon>Gastropoda</taxon>
        <taxon>Heterobranchia</taxon>
        <taxon>Euthyneura</taxon>
        <taxon>Panpulmonata</taxon>
        <taxon>Eupulmonata</taxon>
        <taxon>Stylommatophora</taxon>
        <taxon>Helicina</taxon>
        <taxon>Arionoidea</taxon>
        <taxon>Arionidae</taxon>
        <taxon>Arion</taxon>
    </lineage>
</organism>
<feature type="non-terminal residue" evidence="1">
    <location>
        <position position="71"/>
    </location>
</feature>
<feature type="non-terminal residue" evidence="1">
    <location>
        <position position="1"/>
    </location>
</feature>
<gene>
    <name evidence="1" type="primary">ORF219026</name>
</gene>
<evidence type="ECO:0000313" key="1">
    <source>
        <dbReference type="EMBL" id="CEK98559.1"/>
    </source>
</evidence>
<protein>
    <submittedName>
        <fullName evidence="1">Uncharacterized protein</fullName>
    </submittedName>
</protein>
<reference evidence="1" key="1">
    <citation type="submission" date="2014-12" db="EMBL/GenBank/DDBJ databases">
        <title>Insight into the proteome of Arion vulgaris.</title>
        <authorList>
            <person name="Aradska J."/>
            <person name="Bulat T."/>
            <person name="Smidak R."/>
            <person name="Sarate P."/>
            <person name="Gangsoo J."/>
            <person name="Sialana F."/>
            <person name="Bilban M."/>
            <person name="Lubec G."/>
        </authorList>
    </citation>
    <scope>NUCLEOTIDE SEQUENCE</scope>
    <source>
        <tissue evidence="1">Skin</tissue>
    </source>
</reference>
<accession>A0A0B7BZC9</accession>
<proteinExistence type="predicted"/>
<name>A0A0B7BZC9_9EUPU</name>